<name>A0A1Y1SGA3_9GAMM</name>
<proteinExistence type="inferred from homology"/>
<dbReference type="AlphaFoldDB" id="A0A1Y1SGA3"/>
<evidence type="ECO:0000313" key="5">
    <source>
        <dbReference type="Proteomes" id="UP000192342"/>
    </source>
</evidence>
<comment type="similarity">
    <text evidence="2">Belongs to the FlgN family.</text>
</comment>
<evidence type="ECO:0000256" key="3">
    <source>
        <dbReference type="ARBA" id="ARBA00022795"/>
    </source>
</evidence>
<comment type="caution">
    <text evidence="4">The sequence shown here is derived from an EMBL/GenBank/DDBJ whole genome shotgun (WGS) entry which is preliminary data.</text>
</comment>
<evidence type="ECO:0000256" key="1">
    <source>
        <dbReference type="ARBA" id="ARBA00002397"/>
    </source>
</evidence>
<dbReference type="OrthoDB" id="9758229at2"/>
<dbReference type="GO" id="GO:0044780">
    <property type="term" value="P:bacterial-type flagellum assembly"/>
    <property type="evidence" value="ECO:0007669"/>
    <property type="project" value="InterPro"/>
</dbReference>
<evidence type="ECO:0000313" key="4">
    <source>
        <dbReference type="EMBL" id="ORE88687.1"/>
    </source>
</evidence>
<dbReference type="EMBL" id="AQQV01000001">
    <property type="protein sequence ID" value="ORE88687.1"/>
    <property type="molecule type" value="Genomic_DNA"/>
</dbReference>
<evidence type="ECO:0000256" key="2">
    <source>
        <dbReference type="ARBA" id="ARBA00007703"/>
    </source>
</evidence>
<dbReference type="Gene3D" id="1.20.58.300">
    <property type="entry name" value="FlgN-like"/>
    <property type="match status" value="1"/>
</dbReference>
<organism evidence="4 5">
    <name type="scientific">Oceanococcus atlanticus</name>
    <dbReference type="NCBI Taxonomy" id="1317117"/>
    <lineage>
        <taxon>Bacteria</taxon>
        <taxon>Pseudomonadati</taxon>
        <taxon>Pseudomonadota</taxon>
        <taxon>Gammaproteobacteria</taxon>
        <taxon>Chromatiales</taxon>
        <taxon>Oceanococcaceae</taxon>
        <taxon>Oceanococcus</taxon>
    </lineage>
</organism>
<dbReference type="Proteomes" id="UP000192342">
    <property type="component" value="Unassembled WGS sequence"/>
</dbReference>
<accession>A0A1Y1SGA3</accession>
<keyword evidence="3" id="KW-1005">Bacterial flagellum biogenesis</keyword>
<gene>
    <name evidence="4" type="ORF">ATO7_02390</name>
</gene>
<dbReference type="STRING" id="1317117.ATO7_02390"/>
<dbReference type="SUPFAM" id="SSF140566">
    <property type="entry name" value="FlgN-like"/>
    <property type="match status" value="1"/>
</dbReference>
<dbReference type="InterPro" id="IPR036679">
    <property type="entry name" value="FlgN-like_sf"/>
</dbReference>
<dbReference type="Pfam" id="PF05130">
    <property type="entry name" value="FlgN"/>
    <property type="match status" value="1"/>
</dbReference>
<reference evidence="4 5" key="1">
    <citation type="submission" date="2013-04" db="EMBL/GenBank/DDBJ databases">
        <title>Oceanococcus atlanticus 22II-S10r2 Genome Sequencing.</title>
        <authorList>
            <person name="Lai Q."/>
            <person name="Li G."/>
            <person name="Shao Z."/>
        </authorList>
    </citation>
    <scope>NUCLEOTIDE SEQUENCE [LARGE SCALE GENOMIC DNA]</scope>
    <source>
        <strain evidence="4 5">22II-S10r2</strain>
    </source>
</reference>
<protein>
    <recommendedName>
        <fullName evidence="6">FlgN family protein</fullName>
    </recommendedName>
</protein>
<dbReference type="InterPro" id="IPR007809">
    <property type="entry name" value="FlgN-like"/>
</dbReference>
<sequence length="140" mass="15235">MSSLSDTLNDQCRNAEILLDVLERESVAVIRGDIDALQQIGAEKEACCERIGNLQNSWPSPLLSAQARRWADTQGPEVAQAWASLMGCLRQCRRKNDANGLLIAERQNVIAQKLAPRPAPVYGAQGQAGTMTDSTWNASV</sequence>
<keyword evidence="5" id="KW-1185">Reference proteome</keyword>
<comment type="function">
    <text evidence="1">Required for the efficient initiation of filament assembly.</text>
</comment>
<evidence type="ECO:0008006" key="6">
    <source>
        <dbReference type="Google" id="ProtNLM"/>
    </source>
</evidence>
<dbReference type="RefSeq" id="WP_083559312.1">
    <property type="nucleotide sequence ID" value="NZ_AQQV01000001.1"/>
</dbReference>